<dbReference type="HOGENOM" id="CLU_3109035_0_0_1"/>
<evidence type="ECO:0000313" key="1">
    <source>
        <dbReference type="EnsemblMetazoa" id="tetur22g00610.1"/>
    </source>
</evidence>
<dbReference type="AlphaFoldDB" id="T1KUM8"/>
<dbReference type="Proteomes" id="UP000015104">
    <property type="component" value="Unassembled WGS sequence"/>
</dbReference>
<accession>T1KUM8</accession>
<name>T1KUM8_TETUR</name>
<proteinExistence type="predicted"/>
<evidence type="ECO:0000313" key="2">
    <source>
        <dbReference type="Proteomes" id="UP000015104"/>
    </source>
</evidence>
<reference evidence="1" key="2">
    <citation type="submission" date="2015-06" db="UniProtKB">
        <authorList>
            <consortium name="EnsemblMetazoa"/>
        </authorList>
    </citation>
    <scope>IDENTIFICATION</scope>
</reference>
<reference evidence="2" key="1">
    <citation type="submission" date="2011-08" db="EMBL/GenBank/DDBJ databases">
        <authorList>
            <person name="Rombauts S."/>
        </authorList>
    </citation>
    <scope>NUCLEOTIDE SEQUENCE</scope>
    <source>
        <strain evidence="2">London</strain>
    </source>
</reference>
<sequence>MKNLFRAVILKDDLVSFRYTKYEIISIQKTARHFELCTTFILSSITWSIRE</sequence>
<protein>
    <submittedName>
        <fullName evidence="1">Uncharacterized protein</fullName>
    </submittedName>
</protein>
<keyword evidence="2" id="KW-1185">Reference proteome</keyword>
<dbReference type="EnsemblMetazoa" id="tetur22g00610.1">
    <property type="protein sequence ID" value="tetur22g00610.1"/>
    <property type="gene ID" value="tetur22g00610"/>
</dbReference>
<dbReference type="EMBL" id="CAEY01000578">
    <property type="status" value="NOT_ANNOTATED_CDS"/>
    <property type="molecule type" value="Genomic_DNA"/>
</dbReference>
<organism evidence="1 2">
    <name type="scientific">Tetranychus urticae</name>
    <name type="common">Two-spotted spider mite</name>
    <dbReference type="NCBI Taxonomy" id="32264"/>
    <lineage>
        <taxon>Eukaryota</taxon>
        <taxon>Metazoa</taxon>
        <taxon>Ecdysozoa</taxon>
        <taxon>Arthropoda</taxon>
        <taxon>Chelicerata</taxon>
        <taxon>Arachnida</taxon>
        <taxon>Acari</taxon>
        <taxon>Acariformes</taxon>
        <taxon>Trombidiformes</taxon>
        <taxon>Prostigmata</taxon>
        <taxon>Eleutherengona</taxon>
        <taxon>Raphignathae</taxon>
        <taxon>Tetranychoidea</taxon>
        <taxon>Tetranychidae</taxon>
        <taxon>Tetranychus</taxon>
    </lineage>
</organism>